<organism evidence="10 11">
    <name type="scientific">Alishewanella agri BL06</name>
    <dbReference type="NCBI Taxonomy" id="1195246"/>
    <lineage>
        <taxon>Bacteria</taxon>
        <taxon>Pseudomonadati</taxon>
        <taxon>Pseudomonadota</taxon>
        <taxon>Gammaproteobacteria</taxon>
        <taxon>Alteromonadales</taxon>
        <taxon>Alteromonadaceae</taxon>
        <taxon>Alishewanella</taxon>
    </lineage>
</organism>
<dbReference type="InterPro" id="IPR017540">
    <property type="entry name" value="Exosortase-1"/>
</dbReference>
<reference evidence="10 11" key="1">
    <citation type="journal article" date="2012" name="J. Bacteriol.">
        <title>Genome Sequence of Pectin-Degrading Alishewanella agri, Isolated from Landfill Soil.</title>
        <authorList>
            <person name="Kim J."/>
            <person name="Jung J."/>
            <person name="Sung J.S."/>
            <person name="Chun J."/>
            <person name="Park W."/>
        </authorList>
    </citation>
    <scope>NUCLEOTIDE SEQUENCE [LARGE SCALE GENOMIC DNA]</scope>
    <source>
        <strain evidence="10 11">BL06</strain>
    </source>
</reference>
<dbReference type="GO" id="GO:0006508">
    <property type="term" value="P:proteolysis"/>
    <property type="evidence" value="ECO:0007669"/>
    <property type="project" value="UniProtKB-KW"/>
</dbReference>
<keyword evidence="7 8" id="KW-0472">Membrane</keyword>
<keyword evidence="5" id="KW-0378">Hydrolase</keyword>
<dbReference type="Proteomes" id="UP000035062">
    <property type="component" value="Unassembled WGS sequence"/>
</dbReference>
<evidence type="ECO:0000256" key="8">
    <source>
        <dbReference type="SAM" id="Phobius"/>
    </source>
</evidence>
<evidence type="ECO:0000256" key="7">
    <source>
        <dbReference type="ARBA" id="ARBA00023136"/>
    </source>
</evidence>
<keyword evidence="6 8" id="KW-1133">Transmembrane helix</keyword>
<dbReference type="Pfam" id="PF09721">
    <property type="entry name" value="Exosortase_EpsH"/>
    <property type="match status" value="1"/>
</dbReference>
<dbReference type="GO" id="GO:0008233">
    <property type="term" value="F:peptidase activity"/>
    <property type="evidence" value="ECO:0007669"/>
    <property type="project" value="UniProtKB-KW"/>
</dbReference>
<feature type="transmembrane region" description="Helical" evidence="8">
    <location>
        <begin position="91"/>
        <end position="109"/>
    </location>
</feature>
<dbReference type="Pfam" id="PF11984">
    <property type="entry name" value="DUF3485"/>
    <property type="match status" value="1"/>
</dbReference>
<keyword evidence="4 8" id="KW-0812">Transmembrane</keyword>
<protein>
    <submittedName>
        <fullName evidence="10">Exosortase 1</fullName>
    </submittedName>
</protein>
<evidence type="ECO:0000256" key="4">
    <source>
        <dbReference type="ARBA" id="ARBA00022692"/>
    </source>
</evidence>
<keyword evidence="2" id="KW-1003">Cell membrane</keyword>
<dbReference type="InterPro" id="IPR013426">
    <property type="entry name" value="EpsH-like"/>
</dbReference>
<dbReference type="RefSeq" id="WP_008983140.1">
    <property type="nucleotide sequence ID" value="NZ_AKKU01000001.1"/>
</dbReference>
<feature type="transmembrane region" description="Helical" evidence="8">
    <location>
        <begin position="7"/>
        <end position="25"/>
    </location>
</feature>
<feature type="transmembrane region" description="Helical" evidence="8">
    <location>
        <begin position="141"/>
        <end position="158"/>
    </location>
</feature>
<dbReference type="InterPro" id="IPR014263">
    <property type="entry name" value="Methanolan_biosynth_EpsI"/>
</dbReference>
<dbReference type="eggNOG" id="COG1269">
    <property type="taxonomic scope" value="Bacteria"/>
</dbReference>
<dbReference type="NCBIfam" id="TIGR03109">
    <property type="entry name" value="exosort_XrtA"/>
    <property type="match status" value="1"/>
</dbReference>
<dbReference type="PATRIC" id="fig|1195246.3.peg.165"/>
<evidence type="ECO:0000259" key="9">
    <source>
        <dbReference type="Pfam" id="PF11984"/>
    </source>
</evidence>
<feature type="transmembrane region" description="Helical" evidence="8">
    <location>
        <begin position="37"/>
        <end position="53"/>
    </location>
</feature>
<dbReference type="EMBL" id="AKKU01000001">
    <property type="protein sequence ID" value="EIW90366.1"/>
    <property type="molecule type" value="Genomic_DNA"/>
</dbReference>
<dbReference type="NCBIfam" id="TIGR04178">
    <property type="entry name" value="exo_archaeo"/>
    <property type="match status" value="1"/>
</dbReference>
<feature type="transmembrane region" description="Helical" evidence="8">
    <location>
        <begin position="170"/>
        <end position="196"/>
    </location>
</feature>
<feature type="transmembrane region" description="Helical" evidence="8">
    <location>
        <begin position="288"/>
        <end position="307"/>
    </location>
</feature>
<evidence type="ECO:0000256" key="5">
    <source>
        <dbReference type="ARBA" id="ARBA00022801"/>
    </source>
</evidence>
<feature type="domain" description="Methanolan biosynthesis EpsI" evidence="9">
    <location>
        <begin position="360"/>
        <end position="476"/>
    </location>
</feature>
<keyword evidence="11" id="KW-1185">Reference proteome</keyword>
<comment type="caution">
    <text evidence="10">The sequence shown here is derived from an EMBL/GenBank/DDBJ whole genome shotgun (WGS) entry which is preliminary data.</text>
</comment>
<feature type="transmembrane region" description="Helical" evidence="8">
    <location>
        <begin position="208"/>
        <end position="232"/>
    </location>
</feature>
<dbReference type="NCBIfam" id="TIGR02602">
    <property type="entry name" value="8TM_EpsH"/>
    <property type="match status" value="1"/>
</dbReference>
<feature type="transmembrane region" description="Helical" evidence="8">
    <location>
        <begin position="244"/>
        <end position="261"/>
    </location>
</feature>
<evidence type="ECO:0000256" key="1">
    <source>
        <dbReference type="ARBA" id="ARBA00004651"/>
    </source>
</evidence>
<dbReference type="STRING" id="1195246.AGRI_00805"/>
<evidence type="ECO:0000313" key="11">
    <source>
        <dbReference type="Proteomes" id="UP000035062"/>
    </source>
</evidence>
<sequence>MNLTNRNIIFLLILMAFVILVWPSLREMELLWRRSETFMHCYLILPIFGWLLWRRRIQLVNVSASYSLPAALAATLFVGLWLSAYLIEVNFVSHFSIISFVIFTVWACYGTAVVSTLRFPLIFLYFLVPFGEAINPALQDVTAYLTVILLNISSIPVYREGLYLHTAFGLFEVAVACSGLNFLIASLSLACLYAYISYSKFYKQVSFVVLTVVVSIIANSLRAFLLIFVAKVSDFKLGFGADHYYYGWLVFFLVIYLMFWLGNRFADPTPSIDLPAIPQEHDKKISKVTNLSTAGILMASLVMALLVRTNLPFTEVKTPGVASGKFQQYPLNENSDWGITFYDGLTRDLLHIENNVEFLHASYALRQDKGEMISWHNRLYDRDRWTITGREQLGDGTLKQAEILYLRNTQGRSRAVLYTFHVGDIKTSRPHLAKLAQLYELLRFKTTNSSVTAFSTTGVNDEQARQLLLAVSEDLLVTAAENNLQ</sequence>
<name>I8UAT6_9ALTE</name>
<dbReference type="InterPro" id="IPR026392">
    <property type="entry name" value="Exo/Archaeosortase_dom"/>
</dbReference>
<dbReference type="InterPro" id="IPR019127">
    <property type="entry name" value="Exosortase"/>
</dbReference>
<comment type="subcellular location">
    <subcellularLocation>
        <location evidence="1">Cell membrane</location>
        <topology evidence="1">Multi-pass membrane protein</topology>
    </subcellularLocation>
</comment>
<evidence type="ECO:0000256" key="6">
    <source>
        <dbReference type="ARBA" id="ARBA00022989"/>
    </source>
</evidence>
<evidence type="ECO:0000256" key="3">
    <source>
        <dbReference type="ARBA" id="ARBA00022670"/>
    </source>
</evidence>
<dbReference type="GO" id="GO:0005886">
    <property type="term" value="C:plasma membrane"/>
    <property type="evidence" value="ECO:0007669"/>
    <property type="project" value="UniProtKB-SubCell"/>
</dbReference>
<accession>I8UAT6</accession>
<evidence type="ECO:0000313" key="10">
    <source>
        <dbReference type="EMBL" id="EIW90366.1"/>
    </source>
</evidence>
<evidence type="ECO:0000256" key="2">
    <source>
        <dbReference type="ARBA" id="ARBA00022475"/>
    </source>
</evidence>
<feature type="transmembrane region" description="Helical" evidence="8">
    <location>
        <begin position="65"/>
        <end position="85"/>
    </location>
</feature>
<keyword evidence="3" id="KW-0645">Protease</keyword>
<proteinExistence type="predicted"/>
<gene>
    <name evidence="10" type="ORF">AGRI_00805</name>
</gene>
<dbReference type="AlphaFoldDB" id="I8UAT6"/>